<dbReference type="Proteomes" id="UP000233556">
    <property type="component" value="Unassembled WGS sequence"/>
</dbReference>
<evidence type="ECO:0000313" key="1">
    <source>
        <dbReference type="EMBL" id="PKU32471.1"/>
    </source>
</evidence>
<reference evidence="2" key="2">
    <citation type="submission" date="2017-12" db="EMBL/GenBank/DDBJ databases">
        <title>Genome sequence of the Bar-tailed Godwit (Limosa lapponica baueri).</title>
        <authorList>
            <person name="Lima N.C.B."/>
            <person name="Parody-Merino A.M."/>
            <person name="Battley P.F."/>
            <person name="Fidler A.E."/>
            <person name="Prosdocimi F."/>
        </authorList>
    </citation>
    <scope>NUCLEOTIDE SEQUENCE [LARGE SCALE GENOMIC DNA]</scope>
</reference>
<gene>
    <name evidence="1" type="ORF">llap_17225</name>
</gene>
<sequence>MPLKKGKKKDSENGRLVSVFLIPEKVIKKVTEPWHRLSERLWNLNSWRYSKAIWDMVLSNQLQVALAEQGRWTR</sequence>
<evidence type="ECO:0000313" key="2">
    <source>
        <dbReference type="Proteomes" id="UP000233556"/>
    </source>
</evidence>
<reference evidence="2" key="1">
    <citation type="submission" date="2017-11" db="EMBL/GenBank/DDBJ databases">
        <authorList>
            <person name="Lima N.C."/>
            <person name="Parody-Merino A.M."/>
            <person name="Battley P.F."/>
            <person name="Fidler A.E."/>
            <person name="Prosdocimi F."/>
        </authorList>
    </citation>
    <scope>NUCLEOTIDE SEQUENCE [LARGE SCALE GENOMIC DNA]</scope>
</reference>
<dbReference type="EMBL" id="KZ511255">
    <property type="protein sequence ID" value="PKU32471.1"/>
    <property type="molecule type" value="Genomic_DNA"/>
</dbReference>
<proteinExistence type="predicted"/>
<dbReference type="AlphaFoldDB" id="A0A2I0TF88"/>
<organism evidence="1 2">
    <name type="scientific">Limosa lapponica baueri</name>
    <dbReference type="NCBI Taxonomy" id="1758121"/>
    <lineage>
        <taxon>Eukaryota</taxon>
        <taxon>Metazoa</taxon>
        <taxon>Chordata</taxon>
        <taxon>Craniata</taxon>
        <taxon>Vertebrata</taxon>
        <taxon>Euteleostomi</taxon>
        <taxon>Archelosauria</taxon>
        <taxon>Archosauria</taxon>
        <taxon>Dinosauria</taxon>
        <taxon>Saurischia</taxon>
        <taxon>Theropoda</taxon>
        <taxon>Coelurosauria</taxon>
        <taxon>Aves</taxon>
        <taxon>Neognathae</taxon>
        <taxon>Neoaves</taxon>
        <taxon>Charadriiformes</taxon>
        <taxon>Scolopacidae</taxon>
        <taxon>Limosa</taxon>
    </lineage>
</organism>
<name>A0A2I0TF88_LIMLA</name>
<keyword evidence="2" id="KW-1185">Reference proteome</keyword>
<protein>
    <submittedName>
        <fullName evidence="1">Uncharacterized protein</fullName>
    </submittedName>
</protein>
<accession>A0A2I0TF88</accession>